<dbReference type="Proteomes" id="UP000054097">
    <property type="component" value="Unassembled WGS sequence"/>
</dbReference>
<evidence type="ECO:0000313" key="1">
    <source>
        <dbReference type="EMBL" id="KIM24625.1"/>
    </source>
</evidence>
<gene>
    <name evidence="1" type="ORF">M408DRAFT_75681</name>
</gene>
<keyword evidence="2" id="KW-1185">Reference proteome</keyword>
<sequence>MEDFRRIARAILGVATYRPLCDDTLASLIGEQPYIVKMWVDSLSSVLYRDHSQNGGIRVRHLSILEFLTSPSAKELRVDLQEANLELSKYCFRKMTSLKFNICKLETSYLPNSEIKDLGNRVQKNIPDALQYSSLHWSGHLTSDANLANKELCDLLDEFFAGGRPLYWLEALSLLGNIPAAVSALRLVKKCSKNLTERTKDRVEDTLRFALAFSTAISTSAPHTYISGLAFIPQESILLRDNSRQLSKFLNVCEGRAKNWPERPGVWKGHTSGIATFSCSSDGLYIVSGS</sequence>
<protein>
    <submittedName>
        <fullName evidence="1">Uncharacterized protein</fullName>
    </submittedName>
</protein>
<dbReference type="OrthoDB" id="163438at2759"/>
<dbReference type="HOGENOM" id="CLU_000288_6_5_1"/>
<name>A0A0C3AJ49_SERVB</name>
<reference evidence="2" key="2">
    <citation type="submission" date="2015-01" db="EMBL/GenBank/DDBJ databases">
        <title>Evolutionary Origins and Diversification of the Mycorrhizal Mutualists.</title>
        <authorList>
            <consortium name="DOE Joint Genome Institute"/>
            <consortium name="Mycorrhizal Genomics Consortium"/>
            <person name="Kohler A."/>
            <person name="Kuo A."/>
            <person name="Nagy L.G."/>
            <person name="Floudas D."/>
            <person name="Copeland A."/>
            <person name="Barry K.W."/>
            <person name="Cichocki N."/>
            <person name="Veneault-Fourrey C."/>
            <person name="LaButti K."/>
            <person name="Lindquist E.A."/>
            <person name="Lipzen A."/>
            <person name="Lundell T."/>
            <person name="Morin E."/>
            <person name="Murat C."/>
            <person name="Riley R."/>
            <person name="Ohm R."/>
            <person name="Sun H."/>
            <person name="Tunlid A."/>
            <person name="Henrissat B."/>
            <person name="Grigoriev I.V."/>
            <person name="Hibbett D.S."/>
            <person name="Martin F."/>
        </authorList>
    </citation>
    <scope>NUCLEOTIDE SEQUENCE [LARGE SCALE GENOMIC DNA]</scope>
    <source>
        <strain evidence="2">MAFF 305830</strain>
    </source>
</reference>
<dbReference type="AlphaFoldDB" id="A0A0C3AJ49"/>
<reference evidence="1 2" key="1">
    <citation type="submission" date="2014-04" db="EMBL/GenBank/DDBJ databases">
        <authorList>
            <consortium name="DOE Joint Genome Institute"/>
            <person name="Kuo A."/>
            <person name="Zuccaro A."/>
            <person name="Kohler A."/>
            <person name="Nagy L.G."/>
            <person name="Floudas D."/>
            <person name="Copeland A."/>
            <person name="Barry K.W."/>
            <person name="Cichocki N."/>
            <person name="Veneault-Fourrey C."/>
            <person name="LaButti K."/>
            <person name="Lindquist E.A."/>
            <person name="Lipzen A."/>
            <person name="Lundell T."/>
            <person name="Morin E."/>
            <person name="Murat C."/>
            <person name="Sun H."/>
            <person name="Tunlid A."/>
            <person name="Henrissat B."/>
            <person name="Grigoriev I.V."/>
            <person name="Hibbett D.S."/>
            <person name="Martin F."/>
            <person name="Nordberg H.P."/>
            <person name="Cantor M.N."/>
            <person name="Hua S.X."/>
        </authorList>
    </citation>
    <scope>NUCLEOTIDE SEQUENCE [LARGE SCALE GENOMIC DNA]</scope>
    <source>
        <strain evidence="1 2">MAFF 305830</strain>
    </source>
</reference>
<dbReference type="STRING" id="933852.A0A0C3AJ49"/>
<evidence type="ECO:0000313" key="2">
    <source>
        <dbReference type="Proteomes" id="UP000054097"/>
    </source>
</evidence>
<feature type="non-terminal residue" evidence="1">
    <location>
        <position position="290"/>
    </location>
</feature>
<organism evidence="1 2">
    <name type="scientific">Serendipita vermifera MAFF 305830</name>
    <dbReference type="NCBI Taxonomy" id="933852"/>
    <lineage>
        <taxon>Eukaryota</taxon>
        <taxon>Fungi</taxon>
        <taxon>Dikarya</taxon>
        <taxon>Basidiomycota</taxon>
        <taxon>Agaricomycotina</taxon>
        <taxon>Agaricomycetes</taxon>
        <taxon>Sebacinales</taxon>
        <taxon>Serendipitaceae</taxon>
        <taxon>Serendipita</taxon>
    </lineage>
</organism>
<dbReference type="EMBL" id="KN824322">
    <property type="protein sequence ID" value="KIM24625.1"/>
    <property type="molecule type" value="Genomic_DNA"/>
</dbReference>
<accession>A0A0C3AJ49</accession>
<proteinExistence type="predicted"/>